<dbReference type="InterPro" id="IPR026444">
    <property type="entry name" value="Secre_tail"/>
</dbReference>
<evidence type="ECO:0008006" key="4">
    <source>
        <dbReference type="Google" id="ProtNLM"/>
    </source>
</evidence>
<reference evidence="2 3" key="1">
    <citation type="submission" date="2016-12" db="EMBL/GenBank/DDBJ databases">
        <title>Trade-off between light-utilization and light-protection in marine flavobacteria.</title>
        <authorList>
            <person name="Kumagai Y."/>
            <person name="Yoshizawa S."/>
            <person name="Kogure K."/>
            <person name="Iwasaki W."/>
        </authorList>
    </citation>
    <scope>NUCLEOTIDE SEQUENCE [LARGE SCALE GENOMIC DNA]</scope>
    <source>
        <strain evidence="2 3">NBRC 108759</strain>
    </source>
</reference>
<accession>A0A2S7WPQ9</accession>
<dbReference type="RefSeq" id="WP_105016158.1">
    <property type="nucleotide sequence ID" value="NZ_MSCN01000001.1"/>
</dbReference>
<dbReference type="EMBL" id="MSCN01000001">
    <property type="protein sequence ID" value="PQJ79563.1"/>
    <property type="molecule type" value="Genomic_DNA"/>
</dbReference>
<dbReference type="Proteomes" id="UP000238882">
    <property type="component" value="Unassembled WGS sequence"/>
</dbReference>
<protein>
    <recommendedName>
        <fullName evidence="4">Secretion system C-terminal sorting domain-containing protein</fullName>
    </recommendedName>
</protein>
<name>A0A2S7WPQ9_9FLAO</name>
<evidence type="ECO:0000256" key="1">
    <source>
        <dbReference type="ARBA" id="ARBA00022729"/>
    </source>
</evidence>
<gene>
    <name evidence="2" type="ORF">BTO18_10445</name>
</gene>
<dbReference type="NCBIfam" id="NF012211">
    <property type="entry name" value="tand_rpt_95"/>
    <property type="match status" value="6"/>
</dbReference>
<evidence type="ECO:0000313" key="3">
    <source>
        <dbReference type="Proteomes" id="UP000238882"/>
    </source>
</evidence>
<dbReference type="NCBIfam" id="TIGR04183">
    <property type="entry name" value="Por_Secre_tail"/>
    <property type="match status" value="1"/>
</dbReference>
<organism evidence="2 3">
    <name type="scientific">Polaribacter porphyrae</name>
    <dbReference type="NCBI Taxonomy" id="1137780"/>
    <lineage>
        <taxon>Bacteria</taxon>
        <taxon>Pseudomonadati</taxon>
        <taxon>Bacteroidota</taxon>
        <taxon>Flavobacteriia</taxon>
        <taxon>Flavobacteriales</taxon>
        <taxon>Flavobacteriaceae</taxon>
    </lineage>
</organism>
<dbReference type="OrthoDB" id="1194449at2"/>
<comment type="caution">
    <text evidence="2">The sequence shown here is derived from an EMBL/GenBank/DDBJ whole genome shotgun (WGS) entry which is preliminary data.</text>
</comment>
<evidence type="ECO:0000313" key="2">
    <source>
        <dbReference type="EMBL" id="PQJ79563.1"/>
    </source>
</evidence>
<sequence length="1483" mass="154573">MISKITTSKKNILLILLSILSFGNTLEARSLSISNPDQVTVYSNSNNNVIDVLANDNGTSNSYFLIISQFHLTAPTNQGGVINLIDNGTETRTDDKIAYTPPTGFIGIDTFQYLFKEGATETYVTVTINIINDTPTAVDDVSTVDFGSTDNVIDVLANDSFGSDGAINGGLTMTNGTLNSASTNGGLISIDNKGTLDTTDDEFNYSAPVGFNGTDTFNYTITDASGDASTATVTVTVNPESNDPAVVDDYYTIEKNSSNFVFNPTSNDNKGNNSVGQMFVQIPNIYDQPFVNQMGTLTLLDNNTPNDTSDDSLSFTPAPDFTGVYEFHYLCSVGESGNNFTQVGYGYVYITVSEVIVNQEITAINDVITVDFESTDKAISILDNDTYGTEGPTTAHEPLSLVNGKQNTATLNGGLISVSDNGTINDKTDDVVLYTAPSGFSGTDSFTYSITDAGGNAATATVTITVNPESTDTPTAVDDAVSVDVNSTDNVIDVLANDSFGSDGTYVENGITDLFLNLSAGLITQGFFITTDNTDNGGTAVIIPGQEIRYTPAANFQGVDTFDYWIYDGSGDRSRGIVTVTVGAVTPPSNDTPTAVDDTATVDFGSTNNVIDVLANDSFGSDGAINGGLTMTNGTLNSASTNGGLISIDNKGTLDTSDDEFNYSAPVGFSGTDTFNYTITDASGDASTATVTVTVNPDAPLAGPVDDFVTVAENSTDNVIDVMANDNLGVNGYGRMLIFSVDHLSAATTEGGLITLIDGGTPGDRTDDKIAYTPPANFTGIDTFYYYLQVDGIEYQTIGVDAGMVTVTIGNVTPPATTPTAVADAITVDFESTANVISVLANDSYGSDGPTSAHAPLTLVNGKTSTATLNGGLISVSDNGTTGDNTDDVVLYSAPTGFSGTDSFTYSITDATGDAATATVTITVNAEVTSPAVDDAVSVDENSSNNVIDVMANDIQSTSNSHGAINLKDLQDLATTTTSQGGTIAILDNGTTTKTDDKIAYTPPANFTGVDTFDYSILVYSTTLGAGQGTIYTATVTVTVGAVTPPSNDTPTAVDDTATVDFGSTNNVIDVLANDSFGSDGAIDGGLTMTNGTLNSASTNGGLISIDNKGTLDATDDEFNYSAPVGFSGTDTFNYTITDASGDASTATVTVTVNPVAPLEGAVDDTVSVDENSTDNVIDVLANDNFGTVGVGRMLINSANHLTGTTSQGGTLTLDDGGTSGINQSDDKILYTPPANFTGVDTFDYTLTVGSNQYQGTVIITVGIVTPPTSDTPTAVDDTVNISRTGTGSDQDPIFIDVLLNDSFGSDGAMTAHNALSLRNGKLSEASNGGRLIRVNDNGTPTDYSDDRIQYFPSGNSSFTSDSFVYTITDNTGDATTATVNITYTNVSSSKVNENSFGLNNNTFTTYPNPSRGNVKTALLSSVDTKATMYLFDVTGKLLQNKKLNLNKGINNLDFNFSIKSGIVFMKIISSEVDFGTSKIIIR</sequence>
<proteinExistence type="predicted"/>
<keyword evidence="1" id="KW-0732">Signal</keyword>
<dbReference type="Pfam" id="PF17963">
    <property type="entry name" value="Big_9"/>
    <property type="match status" value="9"/>
</dbReference>
<dbReference type="Gene3D" id="2.60.40.3440">
    <property type="match status" value="8"/>
</dbReference>
<keyword evidence="3" id="KW-1185">Reference proteome</keyword>